<feature type="transmembrane region" description="Helical" evidence="1">
    <location>
        <begin position="301"/>
        <end position="321"/>
    </location>
</feature>
<evidence type="ECO:0000256" key="1">
    <source>
        <dbReference type="SAM" id="Phobius"/>
    </source>
</evidence>
<evidence type="ECO:0000313" key="2">
    <source>
        <dbReference type="EMBL" id="GGH09377.1"/>
    </source>
</evidence>
<feature type="transmembrane region" description="Helical" evidence="1">
    <location>
        <begin position="358"/>
        <end position="380"/>
    </location>
</feature>
<evidence type="ECO:0000313" key="3">
    <source>
        <dbReference type="Proteomes" id="UP000596938"/>
    </source>
</evidence>
<dbReference type="Proteomes" id="UP000596938">
    <property type="component" value="Unassembled WGS sequence"/>
</dbReference>
<keyword evidence="1" id="KW-0472">Membrane</keyword>
<keyword evidence="1" id="KW-0812">Transmembrane</keyword>
<feature type="transmembrane region" description="Helical" evidence="1">
    <location>
        <begin position="330"/>
        <end position="352"/>
    </location>
</feature>
<feature type="transmembrane region" description="Helical" evidence="1">
    <location>
        <begin position="51"/>
        <end position="72"/>
    </location>
</feature>
<keyword evidence="3" id="KW-1185">Reference proteome</keyword>
<dbReference type="EMBL" id="BMKU01000017">
    <property type="protein sequence ID" value="GGH09377.1"/>
    <property type="molecule type" value="Genomic_DNA"/>
</dbReference>
<gene>
    <name evidence="2" type="ORF">GCM10011577_37690</name>
</gene>
<dbReference type="RefSeq" id="WP_188813506.1">
    <property type="nucleotide sequence ID" value="NZ_BAAAWV010000001.1"/>
</dbReference>
<reference evidence="3" key="1">
    <citation type="journal article" date="2019" name="Int. J. Syst. Evol. Microbiol.">
        <title>The Global Catalogue of Microorganisms (GCM) 10K type strain sequencing project: providing services to taxonomists for standard genome sequencing and annotation.</title>
        <authorList>
            <consortium name="The Broad Institute Genomics Platform"/>
            <consortium name="The Broad Institute Genome Sequencing Center for Infectious Disease"/>
            <person name="Wu L."/>
            <person name="Ma J."/>
        </authorList>
    </citation>
    <scope>NUCLEOTIDE SEQUENCE [LARGE SCALE GENOMIC DNA]</scope>
    <source>
        <strain evidence="3">CGMCC 1.1927</strain>
    </source>
</reference>
<sequence>MEQPRLVHFNPVRKPDLFWMTAYALILGTGVLIGVGLAVTPLVLVMMYPSAWLLVTLAAVPLGLWMVARLVSAGRKLRLRYRQLPEYTLFEDRVESVEWPNPLEKGVRFDRNTAPTRRSVRLDQITSAVASFCIVRETYNRYAGRVSETAPILYVRYRSGGRNELLSIPFPSHQDQGVDMWLRHLSGEGIPLLYTPQVLYRHDKQILDDAERLRLLGDLGKLVPYRFARGWQADEQDLRARWSAVEQVERDAEEARDPALKRARARHPVTAWIIQMLVFVWLGMTVFLQQLAWAGRPAERASLIISFAAVLLFGLLFFFFLRSYLRWPYIFIYSGGALLTGFMTVVASTGLSDADQNVAAAFFIATVLFQPLCWVPYLIVKRLSAGSKKRQQVAA</sequence>
<keyword evidence="1" id="KW-1133">Transmembrane helix</keyword>
<proteinExistence type="predicted"/>
<name>A0ABQ1Y255_9MICC</name>
<accession>A0ABQ1Y255</accession>
<feature type="transmembrane region" description="Helical" evidence="1">
    <location>
        <begin position="21"/>
        <end position="45"/>
    </location>
</feature>
<organism evidence="2 3">
    <name type="scientific">Pseudarthrobacter polychromogenes</name>
    <dbReference type="NCBI Taxonomy" id="1676"/>
    <lineage>
        <taxon>Bacteria</taxon>
        <taxon>Bacillati</taxon>
        <taxon>Actinomycetota</taxon>
        <taxon>Actinomycetes</taxon>
        <taxon>Micrococcales</taxon>
        <taxon>Micrococcaceae</taxon>
        <taxon>Pseudarthrobacter</taxon>
    </lineage>
</organism>
<feature type="transmembrane region" description="Helical" evidence="1">
    <location>
        <begin position="269"/>
        <end position="289"/>
    </location>
</feature>
<comment type="caution">
    <text evidence="2">The sequence shown here is derived from an EMBL/GenBank/DDBJ whole genome shotgun (WGS) entry which is preliminary data.</text>
</comment>
<protein>
    <submittedName>
        <fullName evidence="2">Uncharacterized protein</fullName>
    </submittedName>
</protein>